<evidence type="ECO:0000313" key="3">
    <source>
        <dbReference type="Proteomes" id="UP000027222"/>
    </source>
</evidence>
<dbReference type="STRING" id="685588.A0A067T1T7"/>
<dbReference type="Proteomes" id="UP000027222">
    <property type="component" value="Unassembled WGS sequence"/>
</dbReference>
<protein>
    <submittedName>
        <fullName evidence="2">Uncharacterized protein</fullName>
    </submittedName>
</protein>
<gene>
    <name evidence="2" type="ORF">GALMADRAFT_252299</name>
</gene>
<dbReference type="HOGENOM" id="CLU_009568_2_0_1"/>
<dbReference type="PANTHER" id="PTHR33266:SF1">
    <property type="entry name" value="F-BOX DOMAIN-CONTAINING PROTEIN"/>
    <property type="match status" value="1"/>
</dbReference>
<accession>A0A067T1T7</accession>
<dbReference type="OrthoDB" id="107110at2759"/>
<feature type="region of interest" description="Disordered" evidence="1">
    <location>
        <begin position="1"/>
        <end position="21"/>
    </location>
</feature>
<sequence>MDVDHASSSSKRLTPCSTSSPSKHIKIIKMALPEDEMAILNDHMNAETDWPALHQSGMNGLMFKNILQHLTFELESTSLRYKVLPSLNAVEAKKTLASFSEAELEQWKAGVRRGIEEKNWASLVEHPKLQMTLPPEQEKATEISWDRMYSGEAADALLTHIQNHHNSVNGGIYTRYCSIIQSSGMGKSRTADELGKSHLSIPINLRDATSTGYPAADHEVRKFLTRKGTKEETRQRASCFTEALFLHANEVLTHFDPELSIDNLASQFRSSMTAGQTMQEHNYFRTTFYLSVVTIADDLMNGGSLKMRVSHQYDQEYGSPTVGACSSLIQSLKSRVKEPTSESKTSDNFPLLILVFDEAHTLMTRNEIGEPTWSNLSVIQDVLRTLDHFPVFSLFLSTTCKGEICQFTAPWHNAIHRKVFKSIEPYTNLSFDTLASTKRVSPEGSWNLENVTQDRHISCLGRPLFGSLYDAGDASVKDGIVDFAIQKLLKNSENKSLDLDQSFACLSHRFPIKFSSADHISRAEKKQVEGHLRVCLDIEANFQSMTSLAPSEPLLSEAAYAVMARGRFDSLSTFKSILEDFPVHKGDRGEFLVLLLLTLARDLAVGPPNDLGHPQSGRRFFDFASFMSGHLFKNCTHIATSSALESLRQDFPDAYIHFNHFVKLQSFDSIDKQFILLLVTRGAAVLCADNQPFIDGVNVFLKAGTNISVDNLGLLLWQVKNDASFTDIPEPDKFESMDPYNLNILKTGDAPVPVIRMFFALAAERPSLHVTRHEPSKGYGAVKYDIWIGGLSSDYLNPVEVGKAGIWEAILQASYGCDIYKAETLEQENLRRATKPGTTDDSNHWCRWADLDPEL</sequence>
<evidence type="ECO:0000256" key="1">
    <source>
        <dbReference type="SAM" id="MobiDB-lite"/>
    </source>
</evidence>
<keyword evidence="3" id="KW-1185">Reference proteome</keyword>
<dbReference type="PANTHER" id="PTHR33266">
    <property type="entry name" value="CHROMOSOME 15, WHOLE GENOME SHOTGUN SEQUENCE"/>
    <property type="match status" value="1"/>
</dbReference>
<name>A0A067T1T7_GALM3</name>
<proteinExistence type="predicted"/>
<organism evidence="2 3">
    <name type="scientific">Galerina marginata (strain CBS 339.88)</name>
    <dbReference type="NCBI Taxonomy" id="685588"/>
    <lineage>
        <taxon>Eukaryota</taxon>
        <taxon>Fungi</taxon>
        <taxon>Dikarya</taxon>
        <taxon>Basidiomycota</taxon>
        <taxon>Agaricomycotina</taxon>
        <taxon>Agaricomycetes</taxon>
        <taxon>Agaricomycetidae</taxon>
        <taxon>Agaricales</taxon>
        <taxon>Agaricineae</taxon>
        <taxon>Strophariaceae</taxon>
        <taxon>Galerina</taxon>
    </lineage>
</organism>
<reference evidence="3" key="1">
    <citation type="journal article" date="2014" name="Proc. Natl. Acad. Sci. U.S.A.">
        <title>Extensive sampling of basidiomycete genomes demonstrates inadequacy of the white-rot/brown-rot paradigm for wood decay fungi.</title>
        <authorList>
            <person name="Riley R."/>
            <person name="Salamov A.A."/>
            <person name="Brown D.W."/>
            <person name="Nagy L.G."/>
            <person name="Floudas D."/>
            <person name="Held B.W."/>
            <person name="Levasseur A."/>
            <person name="Lombard V."/>
            <person name="Morin E."/>
            <person name="Otillar R."/>
            <person name="Lindquist E.A."/>
            <person name="Sun H."/>
            <person name="LaButti K.M."/>
            <person name="Schmutz J."/>
            <person name="Jabbour D."/>
            <person name="Luo H."/>
            <person name="Baker S.E."/>
            <person name="Pisabarro A.G."/>
            <person name="Walton J.D."/>
            <person name="Blanchette R.A."/>
            <person name="Henrissat B."/>
            <person name="Martin F."/>
            <person name="Cullen D."/>
            <person name="Hibbett D.S."/>
            <person name="Grigoriev I.V."/>
        </authorList>
    </citation>
    <scope>NUCLEOTIDE SEQUENCE [LARGE SCALE GENOMIC DNA]</scope>
    <source>
        <strain evidence="3">CBS 339.88</strain>
    </source>
</reference>
<dbReference type="AlphaFoldDB" id="A0A067T1T7"/>
<dbReference type="EMBL" id="KL142387">
    <property type="protein sequence ID" value="KDR72943.1"/>
    <property type="molecule type" value="Genomic_DNA"/>
</dbReference>
<evidence type="ECO:0000313" key="2">
    <source>
        <dbReference type="EMBL" id="KDR72943.1"/>
    </source>
</evidence>